<dbReference type="InterPro" id="IPR001460">
    <property type="entry name" value="PCN-bd_Tpept"/>
</dbReference>
<feature type="region of interest" description="Disordered" evidence="2">
    <location>
        <begin position="1"/>
        <end position="25"/>
    </location>
</feature>
<accession>A0ABS6JPA7</accession>
<dbReference type="InterPro" id="IPR001264">
    <property type="entry name" value="Glyco_trans_51"/>
</dbReference>
<keyword evidence="3" id="KW-0812">Transmembrane</keyword>
<evidence type="ECO:0000259" key="4">
    <source>
        <dbReference type="PROSITE" id="PS50853"/>
    </source>
</evidence>
<feature type="compositionally biased region" description="Basic and acidic residues" evidence="2">
    <location>
        <begin position="1"/>
        <end position="19"/>
    </location>
</feature>
<dbReference type="Pfam" id="PF00905">
    <property type="entry name" value="Transpeptidase"/>
    <property type="match status" value="1"/>
</dbReference>
<dbReference type="CDD" id="cd00063">
    <property type="entry name" value="FN3"/>
    <property type="match status" value="1"/>
</dbReference>
<gene>
    <name evidence="5" type="ORF">KS419_23100</name>
</gene>
<evidence type="ECO:0000256" key="2">
    <source>
        <dbReference type="SAM" id="MobiDB-lite"/>
    </source>
</evidence>
<proteinExistence type="predicted"/>
<feature type="compositionally biased region" description="Acidic residues" evidence="2">
    <location>
        <begin position="806"/>
        <end position="824"/>
    </location>
</feature>
<dbReference type="InterPro" id="IPR003961">
    <property type="entry name" value="FN3_dom"/>
</dbReference>
<dbReference type="RefSeq" id="WP_217069362.1">
    <property type="nucleotide sequence ID" value="NZ_JAHQCS010000182.1"/>
</dbReference>
<keyword evidence="3" id="KW-0472">Membrane</keyword>
<keyword evidence="3" id="KW-1133">Transmembrane helix</keyword>
<evidence type="ECO:0000313" key="5">
    <source>
        <dbReference type="EMBL" id="MBU9714637.1"/>
    </source>
</evidence>
<organism evidence="5 6">
    <name type="scientific">Evansella tamaricis</name>
    <dbReference type="NCBI Taxonomy" id="2069301"/>
    <lineage>
        <taxon>Bacteria</taxon>
        <taxon>Bacillati</taxon>
        <taxon>Bacillota</taxon>
        <taxon>Bacilli</taxon>
        <taxon>Bacillales</taxon>
        <taxon>Bacillaceae</taxon>
        <taxon>Evansella</taxon>
    </lineage>
</organism>
<sequence length="860" mass="96172">MSDEYRTRGERKKIKESTNKKGKKTSTKKRWKKILIALGIIMLAMVLVGGITVFSIIRDAPELDPDRLTLANNPEIYDRDLEMFSTLEAAEDRRSVNINQVPPVLKDAVISVEDIRFYDHFGIDLRRIGGAVLANIRGGFGAEGASTITQQVVKNLFLSSEKKMTRKLQEQYLAVQLERKYSKDQVLEIYLNAIYFDDGKYGVLEAADYYFSKDLDELTIEDAALLAGIPQRPGRFNPFKNPEDAQIRRNTVISLMERYEKITPEQAETARNVPIEEQLQQSEREAYPYQAFLDEVIREVERIEGIDSNDIYTGGLKIYTTLDRDLQEYVEYVMQSGEVIEFPDSKYQAGITVLDTTTGEIMALGGFREPAEGALTYNMATGPRRQPGSTIKPILDYGPVIDEKKWSTYHQIEDAPYNYQSTGTPVRNFDRNYRGFVSMREALRVSLNIPAVKAFNEVGLESAREFGERLGLEEQLVNMQESYSIGGFSDGLSSLHLAGAYAAFGNNGEFNRPHTVTKVEFPDGTVIDLKPDSVVAMNDYTAFMITDMLKTVVQSGTGTLAAVDGVPIAGKTGSTNYTDEERAQHGIEGSAVKDSWFAGYSTALTAAVWTGYKNNDDGYIDTSSGSTEGQVARRLFKEVMTYAHEGKEVNDFVQPDSVVRVGIERSTGLLPSEFTPESEIIYEYFVRGTEPTEVSDEFEYADPVQGLDAAYNDENHEINVSWNYPDELLDRFSFRLEVSQGDDGDYRLIDVTKDRAYNLSNPVYGETYTIRVTVVSDDNGDLESDPVTVSVTIPEEEDFIDDLIDDLIGDDEDENGEENGESPPEDNGNGDTDNGDDSENGDNDNGDNEDETEEESTNSD</sequence>
<comment type="caution">
    <text evidence="5">The sequence shown here is derived from an EMBL/GenBank/DDBJ whole genome shotgun (WGS) entry which is preliminary data.</text>
</comment>
<evidence type="ECO:0000256" key="1">
    <source>
        <dbReference type="ARBA" id="ARBA00022679"/>
    </source>
</evidence>
<feature type="domain" description="Fibronectin type-III" evidence="4">
    <location>
        <begin position="703"/>
        <end position="795"/>
    </location>
</feature>
<keyword evidence="6" id="KW-1185">Reference proteome</keyword>
<evidence type="ECO:0000313" key="6">
    <source>
        <dbReference type="Proteomes" id="UP000784880"/>
    </source>
</evidence>
<keyword evidence="1" id="KW-0808">Transferase</keyword>
<reference evidence="5 6" key="1">
    <citation type="submission" date="2021-06" db="EMBL/GenBank/DDBJ databases">
        <title>Bacillus sp. RD4P76, an endophyte from a halophyte.</title>
        <authorList>
            <person name="Sun J.-Q."/>
        </authorList>
    </citation>
    <scope>NUCLEOTIDE SEQUENCE [LARGE SCALE GENOMIC DNA]</scope>
    <source>
        <strain evidence="5 6">CGMCC 1.15917</strain>
    </source>
</reference>
<dbReference type="Proteomes" id="UP000784880">
    <property type="component" value="Unassembled WGS sequence"/>
</dbReference>
<feature type="transmembrane region" description="Helical" evidence="3">
    <location>
        <begin position="34"/>
        <end position="57"/>
    </location>
</feature>
<dbReference type="PANTHER" id="PTHR32282:SF29">
    <property type="entry name" value="PENICILLIN-BINDING PROTEIN 1A"/>
    <property type="match status" value="1"/>
</dbReference>
<dbReference type="PANTHER" id="PTHR32282">
    <property type="entry name" value="BINDING PROTEIN TRANSPEPTIDASE, PUTATIVE-RELATED"/>
    <property type="match status" value="1"/>
</dbReference>
<dbReference type="PROSITE" id="PS50853">
    <property type="entry name" value="FN3"/>
    <property type="match status" value="1"/>
</dbReference>
<feature type="compositionally biased region" description="Acidic residues" evidence="2">
    <location>
        <begin position="833"/>
        <end position="860"/>
    </location>
</feature>
<dbReference type="Pfam" id="PF00912">
    <property type="entry name" value="Transgly"/>
    <property type="match status" value="1"/>
</dbReference>
<name>A0ABS6JPA7_9BACI</name>
<feature type="region of interest" description="Disordered" evidence="2">
    <location>
        <begin position="806"/>
        <end position="860"/>
    </location>
</feature>
<dbReference type="NCBIfam" id="TIGR02074">
    <property type="entry name" value="PBP_1a_fam"/>
    <property type="match status" value="1"/>
</dbReference>
<dbReference type="InterPro" id="IPR050396">
    <property type="entry name" value="Glycosyltr_51/Transpeptidase"/>
</dbReference>
<dbReference type="EMBL" id="JAHQCS010000182">
    <property type="protein sequence ID" value="MBU9714637.1"/>
    <property type="molecule type" value="Genomic_DNA"/>
</dbReference>
<evidence type="ECO:0000256" key="3">
    <source>
        <dbReference type="SAM" id="Phobius"/>
    </source>
</evidence>
<protein>
    <submittedName>
        <fullName evidence="5">PBP1A family penicillin-binding protein</fullName>
    </submittedName>
</protein>